<protein>
    <recommendedName>
        <fullName evidence="3">Galectin</fullName>
    </recommendedName>
</protein>
<proteinExistence type="predicted"/>
<dbReference type="InterPro" id="IPR044156">
    <property type="entry name" value="Galectin-like"/>
</dbReference>
<accession>A0A9D3N785</accession>
<dbReference type="PROSITE" id="PS51304">
    <property type="entry name" value="GALECTIN"/>
    <property type="match status" value="1"/>
</dbReference>
<dbReference type="SMART" id="SM00908">
    <property type="entry name" value="Gal-bind_lectin"/>
    <property type="match status" value="1"/>
</dbReference>
<dbReference type="CDD" id="cd00070">
    <property type="entry name" value="GLECT"/>
    <property type="match status" value="1"/>
</dbReference>
<dbReference type="EMBL" id="JAHKSW010000026">
    <property type="protein sequence ID" value="KAG7316078.1"/>
    <property type="molecule type" value="Genomic_DNA"/>
</dbReference>
<feature type="domain" description="Galectin" evidence="4">
    <location>
        <begin position="159"/>
        <end position="286"/>
    </location>
</feature>
<dbReference type="InterPro" id="IPR001079">
    <property type="entry name" value="Galectin_CRD"/>
</dbReference>
<evidence type="ECO:0000256" key="1">
    <source>
        <dbReference type="ARBA" id="ARBA00003397"/>
    </source>
</evidence>
<comment type="function">
    <text evidence="1">Does not bind lactose, and may not bind carbohydrates.</text>
</comment>
<dbReference type="PANTHER" id="PTHR11346">
    <property type="entry name" value="GALECTIN"/>
    <property type="match status" value="1"/>
</dbReference>
<name>A0A9D3N785_9TELE</name>
<sequence>MTDSRVVCAGQIVFVSGLEETPDSKLINGPEEEDPDVCLVKTPSVIRTMACISQHVDVNIPKPRPHAVMCFIGDSSLLPLRGVDLRSRDHTGRVLRPLSKKKRKKIPAVCKFLFKMADLRVREDLRSSTPNRKLNSSFGEPAFGSPSKDEQQQLLAVPFCGSIRGGMRPGKKLTIMGIVDSEPDGFDISLTCGCDDVALEVSARFEDRQLLRNAHVAGSWGEEEAAIPFFPFLAGQPFRLEIHCEHQSFRVLVDGQPLFDFYHRVHSLMSIDTIQINGSLSITKLN</sequence>
<keyword evidence="6" id="KW-1185">Reference proteome</keyword>
<dbReference type="SMART" id="SM00276">
    <property type="entry name" value="GLECT"/>
    <property type="match status" value="1"/>
</dbReference>
<evidence type="ECO:0000256" key="2">
    <source>
        <dbReference type="ARBA" id="ARBA00022734"/>
    </source>
</evidence>
<dbReference type="InterPro" id="IPR013320">
    <property type="entry name" value="ConA-like_dom_sf"/>
</dbReference>
<gene>
    <name evidence="5" type="ORF">KOW79_020944</name>
</gene>
<dbReference type="GO" id="GO:0030246">
    <property type="term" value="F:carbohydrate binding"/>
    <property type="evidence" value="ECO:0007669"/>
    <property type="project" value="UniProtKB-UniRule"/>
</dbReference>
<dbReference type="Gene3D" id="2.60.120.200">
    <property type="match status" value="1"/>
</dbReference>
<dbReference type="AlphaFoldDB" id="A0A9D3N785"/>
<organism evidence="5 6">
    <name type="scientific">Hemibagrus wyckioides</name>
    <dbReference type="NCBI Taxonomy" id="337641"/>
    <lineage>
        <taxon>Eukaryota</taxon>
        <taxon>Metazoa</taxon>
        <taxon>Chordata</taxon>
        <taxon>Craniata</taxon>
        <taxon>Vertebrata</taxon>
        <taxon>Euteleostomi</taxon>
        <taxon>Actinopterygii</taxon>
        <taxon>Neopterygii</taxon>
        <taxon>Teleostei</taxon>
        <taxon>Ostariophysi</taxon>
        <taxon>Siluriformes</taxon>
        <taxon>Bagridae</taxon>
        <taxon>Hemibagrus</taxon>
    </lineage>
</organism>
<keyword evidence="2 3" id="KW-0430">Lectin</keyword>
<dbReference type="FunFam" id="2.60.120.200:FF:000046">
    <property type="entry name" value="Galectin"/>
    <property type="match status" value="1"/>
</dbReference>
<reference evidence="5 6" key="1">
    <citation type="submission" date="2021-06" db="EMBL/GenBank/DDBJ databases">
        <title>Chromosome-level genome assembly of the red-tail catfish (Hemibagrus wyckioides).</title>
        <authorList>
            <person name="Shao F."/>
        </authorList>
    </citation>
    <scope>NUCLEOTIDE SEQUENCE [LARGE SCALE GENOMIC DNA]</scope>
    <source>
        <strain evidence="5">EC202008001</strain>
        <tissue evidence="5">Blood</tissue>
    </source>
</reference>
<dbReference type="Pfam" id="PF00337">
    <property type="entry name" value="Gal-bind_lectin"/>
    <property type="match status" value="1"/>
</dbReference>
<dbReference type="Proteomes" id="UP000824219">
    <property type="component" value="Linkage Group LG26"/>
</dbReference>
<evidence type="ECO:0000313" key="5">
    <source>
        <dbReference type="EMBL" id="KAG7316078.1"/>
    </source>
</evidence>
<evidence type="ECO:0000313" key="6">
    <source>
        <dbReference type="Proteomes" id="UP000824219"/>
    </source>
</evidence>
<dbReference type="OrthoDB" id="9857238at2759"/>
<comment type="caution">
    <text evidence="5">The sequence shown here is derived from an EMBL/GenBank/DDBJ whole genome shotgun (WGS) entry which is preliminary data.</text>
</comment>
<dbReference type="SUPFAM" id="SSF49899">
    <property type="entry name" value="Concanavalin A-like lectins/glucanases"/>
    <property type="match status" value="1"/>
</dbReference>
<evidence type="ECO:0000256" key="3">
    <source>
        <dbReference type="RuleBase" id="RU102079"/>
    </source>
</evidence>
<dbReference type="PANTHER" id="PTHR11346:SF98">
    <property type="entry name" value="GALECTIN-RELATED PROTEIN"/>
    <property type="match status" value="1"/>
</dbReference>
<evidence type="ECO:0000259" key="4">
    <source>
        <dbReference type="PROSITE" id="PS51304"/>
    </source>
</evidence>